<dbReference type="KEGG" id="bcop:JD108_07485"/>
<dbReference type="EMBL" id="CP073708">
    <property type="protein sequence ID" value="QUO42736.1"/>
    <property type="molecule type" value="Genomic_DNA"/>
</dbReference>
<evidence type="ECO:0000313" key="7">
    <source>
        <dbReference type="Proteomes" id="UP000595847"/>
    </source>
</evidence>
<evidence type="ECO:0000256" key="3">
    <source>
        <dbReference type="SAM" id="Coils"/>
    </source>
</evidence>
<dbReference type="Proteomes" id="UP000677234">
    <property type="component" value="Chromosome"/>
</dbReference>
<proteinExistence type="predicted"/>
<comment type="subcellular location">
    <subcellularLocation>
        <location evidence="1">Secreted</location>
    </subcellularLocation>
</comment>
<evidence type="ECO:0000313" key="5">
    <source>
        <dbReference type="EMBL" id="QQE75710.1"/>
    </source>
</evidence>
<dbReference type="InterPro" id="IPR046146">
    <property type="entry name" value="DUF6148"/>
</dbReference>
<evidence type="ECO:0000256" key="1">
    <source>
        <dbReference type="ARBA" id="ARBA00004613"/>
    </source>
</evidence>
<keyword evidence="3" id="KW-0175">Coiled coil</keyword>
<name>A0A7T5EN87_9BACL</name>
<keyword evidence="5" id="KW-0413">Isomerase</keyword>
<dbReference type="InterPro" id="IPR000885">
    <property type="entry name" value="Fib_collagen_C"/>
</dbReference>
<keyword evidence="2" id="KW-0964">Secreted</keyword>
<evidence type="ECO:0000313" key="8">
    <source>
        <dbReference type="Proteomes" id="UP000677234"/>
    </source>
</evidence>
<dbReference type="EMBL" id="CP066308">
    <property type="protein sequence ID" value="QQE75710.1"/>
    <property type="molecule type" value="Genomic_DNA"/>
</dbReference>
<evidence type="ECO:0000313" key="6">
    <source>
        <dbReference type="EMBL" id="QUO42736.1"/>
    </source>
</evidence>
<dbReference type="PROSITE" id="PS51461">
    <property type="entry name" value="NC1_FIB"/>
    <property type="match status" value="1"/>
</dbReference>
<reference evidence="6" key="2">
    <citation type="submission" date="2021-04" db="EMBL/GenBank/DDBJ databases">
        <title>Brevibacillus composti FJAT-54423, complete genome.</title>
        <authorList>
            <person name="Tang R."/>
        </authorList>
    </citation>
    <scope>NUCLEOTIDE SEQUENCE</scope>
    <source>
        <strain evidence="6">FJAT-54424</strain>
    </source>
</reference>
<keyword evidence="8" id="KW-1185">Reference proteome</keyword>
<dbReference type="AlphaFoldDB" id="A0A7T5EN87"/>
<sequence length="71" mass="8229">MAKERLQAYYQAELAVLSGQEYRIGTRTLRRADLSEIRKAISELERQVQQLENQAAGNRSARARRIVIRDL</sequence>
<accession>A0A7T5EN87</accession>
<dbReference type="Pfam" id="PF19645">
    <property type="entry name" value="DUF6148"/>
    <property type="match status" value="1"/>
</dbReference>
<dbReference type="GO" id="GO:0005201">
    <property type="term" value="F:extracellular matrix structural constituent"/>
    <property type="evidence" value="ECO:0007669"/>
    <property type="project" value="InterPro"/>
</dbReference>
<evidence type="ECO:0000259" key="4">
    <source>
        <dbReference type="PROSITE" id="PS51461"/>
    </source>
</evidence>
<dbReference type="Proteomes" id="UP000595847">
    <property type="component" value="Chromosome"/>
</dbReference>
<feature type="domain" description="Fibrillar collagen NC1" evidence="4">
    <location>
        <begin position="35"/>
        <end position="71"/>
    </location>
</feature>
<protein>
    <submittedName>
        <fullName evidence="5">Peptidylprolyl isomerase</fullName>
    </submittedName>
</protein>
<dbReference type="GO" id="GO:0005576">
    <property type="term" value="C:extracellular region"/>
    <property type="evidence" value="ECO:0007669"/>
    <property type="project" value="UniProtKB-SubCell"/>
</dbReference>
<reference evidence="5 7" key="1">
    <citation type="submission" date="2020-12" db="EMBL/GenBank/DDBJ databases">
        <title>strain FJAT-54423T represents a novel species of the genus Brevibacillus.</title>
        <authorList>
            <person name="Tang R."/>
        </authorList>
    </citation>
    <scope>NUCLEOTIDE SEQUENCE [LARGE SCALE GENOMIC DNA]</scope>
    <source>
        <strain evidence="5 7">FJAT-54423</strain>
    </source>
</reference>
<dbReference type="GO" id="GO:0016853">
    <property type="term" value="F:isomerase activity"/>
    <property type="evidence" value="ECO:0007669"/>
    <property type="project" value="UniProtKB-KW"/>
</dbReference>
<organism evidence="5 7">
    <name type="scientific">Brevibacillus composti</name>
    <dbReference type="NCBI Taxonomy" id="2796470"/>
    <lineage>
        <taxon>Bacteria</taxon>
        <taxon>Bacillati</taxon>
        <taxon>Bacillota</taxon>
        <taxon>Bacilli</taxon>
        <taxon>Bacillales</taxon>
        <taxon>Paenibacillaceae</taxon>
        <taxon>Brevibacillus</taxon>
    </lineage>
</organism>
<evidence type="ECO:0000256" key="2">
    <source>
        <dbReference type="ARBA" id="ARBA00022525"/>
    </source>
</evidence>
<feature type="coiled-coil region" evidence="3">
    <location>
        <begin position="34"/>
        <end position="61"/>
    </location>
</feature>
<gene>
    <name evidence="5" type="ORF">JD108_07485</name>
    <name evidence="6" type="ORF">KDJ56_07165</name>
</gene>